<reference evidence="2 3" key="1">
    <citation type="submission" date="2017-08" db="EMBL/GenBank/DDBJ databases">
        <title>Draft Genome Sequence of Loktanella cinnabarina Strain XM1, Isolated from Coastal Surface Water.</title>
        <authorList>
            <person name="Ma R."/>
            <person name="Wang J."/>
            <person name="Wang Q."/>
            <person name="Ma Z."/>
            <person name="Li J."/>
            <person name="Chen L."/>
        </authorList>
    </citation>
    <scope>NUCLEOTIDE SEQUENCE [LARGE SCALE GENOMIC DNA]</scope>
    <source>
        <strain evidence="2 3">XM1</strain>
    </source>
</reference>
<dbReference type="AlphaFoldDB" id="A0A2G1MC05"/>
<dbReference type="EMBL" id="NQWH01000046">
    <property type="protein sequence ID" value="PHP26263.1"/>
    <property type="molecule type" value="Genomic_DNA"/>
</dbReference>
<keyword evidence="3" id="KW-1185">Reference proteome</keyword>
<evidence type="ECO:0000256" key="1">
    <source>
        <dbReference type="SAM" id="MobiDB-lite"/>
    </source>
</evidence>
<feature type="region of interest" description="Disordered" evidence="1">
    <location>
        <begin position="121"/>
        <end position="140"/>
    </location>
</feature>
<proteinExistence type="predicted"/>
<evidence type="ECO:0000313" key="3">
    <source>
        <dbReference type="Proteomes" id="UP000221860"/>
    </source>
</evidence>
<gene>
    <name evidence="2" type="ORF">CJ301_17290</name>
</gene>
<comment type="caution">
    <text evidence="2">The sequence shown here is derived from an EMBL/GenBank/DDBJ whole genome shotgun (WGS) entry which is preliminary data.</text>
</comment>
<accession>A0A2G1MC05</accession>
<dbReference type="RefSeq" id="WP_099278603.1">
    <property type="nucleotide sequence ID" value="NZ_KZ304986.1"/>
</dbReference>
<organism evidence="2 3">
    <name type="scientific">Limimaricola cinnabarinus</name>
    <dbReference type="NCBI Taxonomy" id="1125964"/>
    <lineage>
        <taxon>Bacteria</taxon>
        <taxon>Pseudomonadati</taxon>
        <taxon>Pseudomonadota</taxon>
        <taxon>Alphaproteobacteria</taxon>
        <taxon>Rhodobacterales</taxon>
        <taxon>Paracoccaceae</taxon>
        <taxon>Limimaricola</taxon>
    </lineage>
</organism>
<evidence type="ECO:0000313" key="2">
    <source>
        <dbReference type="EMBL" id="PHP26263.1"/>
    </source>
</evidence>
<protein>
    <submittedName>
        <fullName evidence="2">Uncharacterized protein</fullName>
    </submittedName>
</protein>
<dbReference type="Proteomes" id="UP000221860">
    <property type="component" value="Unassembled WGS sequence"/>
</dbReference>
<sequence length="231" mass="25873">MLGNAIGYEREGDTLIVRLPYAKKGWFRRKFKTAKWNPERRAWVLHKNLRKKLDAAIIEDKNAPTGSFGVSNGSAPSAVLRSWDAEAENDWIDDNGDHHLANYDRDGLAYYANRADAPEFGAKPAPSKPAAPEIKPNAPKRGPNAVRKYMLLIAKDIGVNVERQLPEAKLKPGRYESFYGAGASYVRGFVEALDKVQKHGSHFPDKRAQAYLDYRADLDALREAYPGWMGS</sequence>
<feature type="compositionally biased region" description="Low complexity" evidence="1">
    <location>
        <begin position="122"/>
        <end position="132"/>
    </location>
</feature>
<dbReference type="OrthoDB" id="9819084at2"/>
<name>A0A2G1MC05_9RHOB</name>